<evidence type="ECO:0000313" key="3">
    <source>
        <dbReference type="Proteomes" id="UP001153737"/>
    </source>
</evidence>
<evidence type="ECO:0000256" key="1">
    <source>
        <dbReference type="PROSITE-ProRule" id="PRU00023"/>
    </source>
</evidence>
<dbReference type="SUPFAM" id="SSF48403">
    <property type="entry name" value="Ankyrin repeat"/>
    <property type="match status" value="1"/>
</dbReference>
<reference evidence="2" key="1">
    <citation type="submission" date="2022-01" db="EMBL/GenBank/DDBJ databases">
        <authorList>
            <person name="King R."/>
        </authorList>
    </citation>
    <scope>NUCLEOTIDE SEQUENCE</scope>
</reference>
<dbReference type="PROSITE" id="PS50297">
    <property type="entry name" value="ANK_REP_REGION"/>
    <property type="match status" value="1"/>
</dbReference>
<evidence type="ECO:0000313" key="2">
    <source>
        <dbReference type="EMBL" id="CAH1154652.1"/>
    </source>
</evidence>
<dbReference type="AlphaFoldDB" id="A0A9P0GRH9"/>
<dbReference type="Pfam" id="PF12796">
    <property type="entry name" value="Ank_2"/>
    <property type="match status" value="1"/>
</dbReference>
<evidence type="ECO:0008006" key="4">
    <source>
        <dbReference type="Google" id="ProtNLM"/>
    </source>
</evidence>
<dbReference type="OrthoDB" id="496981at2759"/>
<sequence length="239" mass="26991">MMAEILEEKLREAACLGDVDAVTTLLSQNIDVNSQNSMNGWTALHWACKRGNEDIAKILIANGADQHIKDFKGLLPFEVCSFSSNQNQGDQVGVKFTPNYLRNPPLSSQVELGNIIKSKHTDFGRMPTTSLPTSQNDDLVLKIRVQGSSDPDFIEIEIPRWKLTYSTLLKICCSELAVQEDQVDRIRKLPDTRLRRDSDVKRLRDYQALEIVLNAQLTSDKSINNYQSISTCKDQTILY</sequence>
<name>A0A9P0GRH9_PHACE</name>
<organism evidence="2 3">
    <name type="scientific">Phaedon cochleariae</name>
    <name type="common">Mustard beetle</name>
    <dbReference type="NCBI Taxonomy" id="80249"/>
    <lineage>
        <taxon>Eukaryota</taxon>
        <taxon>Metazoa</taxon>
        <taxon>Ecdysozoa</taxon>
        <taxon>Arthropoda</taxon>
        <taxon>Hexapoda</taxon>
        <taxon>Insecta</taxon>
        <taxon>Pterygota</taxon>
        <taxon>Neoptera</taxon>
        <taxon>Endopterygota</taxon>
        <taxon>Coleoptera</taxon>
        <taxon>Polyphaga</taxon>
        <taxon>Cucujiformia</taxon>
        <taxon>Chrysomeloidea</taxon>
        <taxon>Chrysomelidae</taxon>
        <taxon>Chrysomelinae</taxon>
        <taxon>Chrysomelini</taxon>
        <taxon>Phaedon</taxon>
    </lineage>
</organism>
<dbReference type="InterPro" id="IPR039195">
    <property type="entry name" value="ANKRD40"/>
</dbReference>
<keyword evidence="1" id="KW-0040">ANK repeat</keyword>
<accession>A0A9P0GRH9</accession>
<dbReference type="PANTHER" id="PTHR24192:SF3">
    <property type="entry name" value="ANKYRIN REPEAT DOMAIN 40"/>
    <property type="match status" value="1"/>
</dbReference>
<proteinExistence type="predicted"/>
<dbReference type="EMBL" id="OU896722">
    <property type="protein sequence ID" value="CAH1154652.1"/>
    <property type="molecule type" value="Genomic_DNA"/>
</dbReference>
<feature type="repeat" description="ANK" evidence="1">
    <location>
        <begin position="39"/>
        <end position="71"/>
    </location>
</feature>
<dbReference type="InterPro" id="IPR002110">
    <property type="entry name" value="Ankyrin_rpt"/>
</dbReference>
<keyword evidence="3" id="KW-1185">Reference proteome</keyword>
<gene>
    <name evidence="2" type="ORF">PHAECO_LOCUS5281</name>
</gene>
<dbReference type="InterPro" id="IPR036770">
    <property type="entry name" value="Ankyrin_rpt-contain_sf"/>
</dbReference>
<dbReference type="PANTHER" id="PTHR24192">
    <property type="entry name" value="ANKYRIN REPEAT DOMAIN 40"/>
    <property type="match status" value="1"/>
</dbReference>
<dbReference type="Proteomes" id="UP001153737">
    <property type="component" value="Chromosome 16"/>
</dbReference>
<protein>
    <recommendedName>
        <fullName evidence="4">Ankyrin repeat domain-containing protein 40</fullName>
    </recommendedName>
</protein>
<dbReference type="Gene3D" id="1.25.40.20">
    <property type="entry name" value="Ankyrin repeat-containing domain"/>
    <property type="match status" value="1"/>
</dbReference>
<dbReference type="SMART" id="SM00248">
    <property type="entry name" value="ANK"/>
    <property type="match status" value="1"/>
</dbReference>
<reference evidence="2" key="2">
    <citation type="submission" date="2022-10" db="EMBL/GenBank/DDBJ databases">
        <authorList>
            <consortium name="ENA_rothamsted_submissions"/>
            <consortium name="culmorum"/>
            <person name="King R."/>
        </authorList>
    </citation>
    <scope>NUCLEOTIDE SEQUENCE</scope>
</reference>
<dbReference type="PROSITE" id="PS50088">
    <property type="entry name" value="ANK_REPEAT"/>
    <property type="match status" value="1"/>
</dbReference>